<dbReference type="GeneID" id="69702996"/>
<organism evidence="1 2">
    <name type="scientific">Helicobacter suis</name>
    <dbReference type="NCBI Taxonomy" id="104628"/>
    <lineage>
        <taxon>Bacteria</taxon>
        <taxon>Pseudomonadati</taxon>
        <taxon>Campylobacterota</taxon>
        <taxon>Epsilonproteobacteria</taxon>
        <taxon>Campylobacterales</taxon>
        <taxon>Helicobacteraceae</taxon>
        <taxon>Helicobacter</taxon>
    </lineage>
</organism>
<keyword evidence="2" id="KW-1185">Reference proteome</keyword>
<dbReference type="RefSeq" id="WP_197942581.1">
    <property type="nucleotide sequence ID" value="NZ_AP023036.1"/>
</dbReference>
<dbReference type="EMBL" id="AP023036">
    <property type="protein sequence ID" value="BCD45118.1"/>
    <property type="molecule type" value="Genomic_DNA"/>
</dbReference>
<protein>
    <recommendedName>
        <fullName evidence="3">Site-specific DNA-methyltransferase (adenine-specific)</fullName>
    </recommendedName>
</protein>
<accession>A0ABM7KXM9</accession>
<proteinExistence type="predicted"/>
<evidence type="ECO:0000313" key="2">
    <source>
        <dbReference type="Proteomes" id="UP000509742"/>
    </source>
</evidence>
<evidence type="ECO:0008006" key="3">
    <source>
        <dbReference type="Google" id="ProtNLM"/>
    </source>
</evidence>
<gene>
    <name evidence="1" type="ORF">NHP190020_01570</name>
</gene>
<evidence type="ECO:0000313" key="1">
    <source>
        <dbReference type="EMBL" id="BCD45118.1"/>
    </source>
</evidence>
<sequence>MGNAEGKYDKRNTLNDLTGKEWLKLTSSFWFSEKCGLDKEAFKHPAPFLVKDIEKLIKLFTKKHMTILGSLLW</sequence>
<reference evidence="1 2" key="1">
    <citation type="submission" date="2020-04" db="EMBL/GenBank/DDBJ databases">
        <title>Genomic analysis of gastric non-Helicobacter pylori Helicobacters isolated in Japan.</title>
        <authorList>
            <person name="Suzuki M."/>
            <person name="Rimbara E."/>
        </authorList>
    </citation>
    <scope>NUCLEOTIDE SEQUENCE [LARGE SCALE GENOMIC DNA]</scope>
    <source>
        <strain evidence="1 2">NHP19-0020</strain>
    </source>
</reference>
<dbReference type="Gene3D" id="3.40.50.150">
    <property type="entry name" value="Vaccinia Virus protein VP39"/>
    <property type="match status" value="1"/>
</dbReference>
<name>A0ABM7KXM9_9HELI</name>
<dbReference type="Proteomes" id="UP000509742">
    <property type="component" value="Chromosome"/>
</dbReference>
<dbReference type="InterPro" id="IPR029063">
    <property type="entry name" value="SAM-dependent_MTases_sf"/>
</dbReference>